<evidence type="ECO:0000313" key="2">
    <source>
        <dbReference type="Proteomes" id="UP000183832"/>
    </source>
</evidence>
<dbReference type="Proteomes" id="UP000183832">
    <property type="component" value="Unassembled WGS sequence"/>
</dbReference>
<evidence type="ECO:0000313" key="1">
    <source>
        <dbReference type="EMBL" id="CRL04306.1"/>
    </source>
</evidence>
<organism evidence="1 2">
    <name type="scientific">Clunio marinus</name>
    <dbReference type="NCBI Taxonomy" id="568069"/>
    <lineage>
        <taxon>Eukaryota</taxon>
        <taxon>Metazoa</taxon>
        <taxon>Ecdysozoa</taxon>
        <taxon>Arthropoda</taxon>
        <taxon>Hexapoda</taxon>
        <taxon>Insecta</taxon>
        <taxon>Pterygota</taxon>
        <taxon>Neoptera</taxon>
        <taxon>Endopterygota</taxon>
        <taxon>Diptera</taxon>
        <taxon>Nematocera</taxon>
        <taxon>Chironomoidea</taxon>
        <taxon>Chironomidae</taxon>
        <taxon>Clunio</taxon>
    </lineage>
</organism>
<name>A0A1J1IX74_9DIPT</name>
<reference evidence="1 2" key="1">
    <citation type="submission" date="2015-04" db="EMBL/GenBank/DDBJ databases">
        <authorList>
            <person name="Syromyatnikov M.Y."/>
            <person name="Popov V.N."/>
        </authorList>
    </citation>
    <scope>NUCLEOTIDE SEQUENCE [LARGE SCALE GENOMIC DNA]</scope>
</reference>
<sequence>MVFDLWSLFKHYRIEIMNYFQMKPAQRGRHKVFMNQAHFFSYNAELFDTVHCSVTTEKAFNSKRDT</sequence>
<accession>A0A1J1IX74</accession>
<proteinExistence type="predicted"/>
<keyword evidence="2" id="KW-1185">Reference proteome</keyword>
<dbReference type="AlphaFoldDB" id="A0A1J1IX74"/>
<gene>
    <name evidence="1" type="ORF">CLUMA_CG017404</name>
</gene>
<protein>
    <submittedName>
        <fullName evidence="1">CLUMA_CG017404, isoform A</fullName>
    </submittedName>
</protein>
<dbReference type="EMBL" id="CVRI01000063">
    <property type="protein sequence ID" value="CRL04306.1"/>
    <property type="molecule type" value="Genomic_DNA"/>
</dbReference>